<accession>A0A9X2J1U1</accession>
<dbReference type="EMBL" id="JAMRXG010000022">
    <property type="protein sequence ID" value="MCM6778465.1"/>
    <property type="molecule type" value="Genomic_DNA"/>
</dbReference>
<feature type="transmembrane region" description="Helical" evidence="1">
    <location>
        <begin position="43"/>
        <end position="63"/>
    </location>
</feature>
<feature type="transmembrane region" description="Helical" evidence="1">
    <location>
        <begin position="69"/>
        <end position="89"/>
    </location>
</feature>
<sequence>MVKSDMKDSGQIFRSWWGDRLHYCWPVHAAGDHSFRWRLKVSIGAVGIVVVSLTGITLIVVAGREAPAGAARVCLLAVPSALWTLRWWLLPWPGEFESLLWVALLDVAVGIHNVIAPDPVLGATGNALLVATGAYLAIFHGPRALLVHAGWSLLSISALPTLAVLGYSRSGDIGVTLVMESVSPLVVACCVLPVVQFCCWLFRRDAHTDPLTGLANRRGLECHLLRHASSVQGWPRWLTPCGRQHRRFYFAAVDIDGFKIVNDHYGHSVGDELLIRTARQLRAAADPDALVARTGGDEFVVVGHLRDGMDAVAERLRGAITAVTNVPVAVTASIGVALCDTGPAPGEGGVVCCRRRLRLSDEAMYVAKRLGGNRVVVAKSTPGEDPSVLAS</sequence>
<feature type="transmembrane region" description="Helical" evidence="1">
    <location>
        <begin position="145"/>
        <end position="165"/>
    </location>
</feature>
<protein>
    <submittedName>
        <fullName evidence="3">GGDEF domain-containing protein</fullName>
    </submittedName>
</protein>
<keyword evidence="1" id="KW-0812">Transmembrane</keyword>
<evidence type="ECO:0000313" key="4">
    <source>
        <dbReference type="Proteomes" id="UP001139157"/>
    </source>
</evidence>
<dbReference type="CDD" id="cd01949">
    <property type="entry name" value="GGDEF"/>
    <property type="match status" value="1"/>
</dbReference>
<dbReference type="InterPro" id="IPR000160">
    <property type="entry name" value="GGDEF_dom"/>
</dbReference>
<dbReference type="RefSeq" id="WP_251917976.1">
    <property type="nucleotide sequence ID" value="NZ_JAMRXG010000022.1"/>
</dbReference>
<gene>
    <name evidence="3" type="ORF">NDR86_33745</name>
</gene>
<evidence type="ECO:0000256" key="1">
    <source>
        <dbReference type="SAM" id="Phobius"/>
    </source>
</evidence>
<dbReference type="PANTHER" id="PTHR45138">
    <property type="entry name" value="REGULATORY COMPONENTS OF SENSORY TRANSDUCTION SYSTEM"/>
    <property type="match status" value="1"/>
</dbReference>
<dbReference type="NCBIfam" id="TIGR00254">
    <property type="entry name" value="GGDEF"/>
    <property type="match status" value="1"/>
</dbReference>
<keyword evidence="4" id="KW-1185">Reference proteome</keyword>
<feature type="domain" description="GGDEF" evidence="2">
    <location>
        <begin position="246"/>
        <end position="380"/>
    </location>
</feature>
<dbReference type="InterPro" id="IPR050469">
    <property type="entry name" value="Diguanylate_Cyclase"/>
</dbReference>
<dbReference type="Proteomes" id="UP001139157">
    <property type="component" value="Unassembled WGS sequence"/>
</dbReference>
<feature type="transmembrane region" description="Helical" evidence="1">
    <location>
        <begin position="121"/>
        <end position="138"/>
    </location>
</feature>
<dbReference type="AlphaFoldDB" id="A0A9X2J1U1"/>
<dbReference type="InterPro" id="IPR043128">
    <property type="entry name" value="Rev_trsase/Diguanyl_cyclase"/>
</dbReference>
<name>A0A9X2J1U1_9NOCA</name>
<dbReference type="PROSITE" id="PS50887">
    <property type="entry name" value="GGDEF"/>
    <property type="match status" value="1"/>
</dbReference>
<comment type="caution">
    <text evidence="3">The sequence shown here is derived from an EMBL/GenBank/DDBJ whole genome shotgun (WGS) entry which is preliminary data.</text>
</comment>
<dbReference type="Pfam" id="PF00990">
    <property type="entry name" value="GGDEF"/>
    <property type="match status" value="1"/>
</dbReference>
<dbReference type="SUPFAM" id="SSF55073">
    <property type="entry name" value="Nucleotide cyclase"/>
    <property type="match status" value="1"/>
</dbReference>
<feature type="transmembrane region" description="Helical" evidence="1">
    <location>
        <begin position="185"/>
        <end position="202"/>
    </location>
</feature>
<evidence type="ECO:0000313" key="3">
    <source>
        <dbReference type="EMBL" id="MCM6778465.1"/>
    </source>
</evidence>
<dbReference type="Gene3D" id="3.30.70.270">
    <property type="match status" value="1"/>
</dbReference>
<dbReference type="SMART" id="SM00267">
    <property type="entry name" value="GGDEF"/>
    <property type="match status" value="1"/>
</dbReference>
<reference evidence="3" key="1">
    <citation type="submission" date="2022-06" db="EMBL/GenBank/DDBJ databases">
        <title>Novel species in genus nocardia.</title>
        <authorList>
            <person name="Li F."/>
        </authorList>
    </citation>
    <scope>NUCLEOTIDE SEQUENCE</scope>
    <source>
        <strain evidence="3">CDC141</strain>
    </source>
</reference>
<organism evidence="3 4">
    <name type="scientific">Nocardia pulmonis</name>
    <dbReference type="NCBI Taxonomy" id="2951408"/>
    <lineage>
        <taxon>Bacteria</taxon>
        <taxon>Bacillati</taxon>
        <taxon>Actinomycetota</taxon>
        <taxon>Actinomycetes</taxon>
        <taxon>Mycobacteriales</taxon>
        <taxon>Nocardiaceae</taxon>
        <taxon>Nocardia</taxon>
    </lineage>
</organism>
<proteinExistence type="predicted"/>
<dbReference type="GO" id="GO:0052621">
    <property type="term" value="F:diguanylate cyclase activity"/>
    <property type="evidence" value="ECO:0007669"/>
    <property type="project" value="TreeGrafter"/>
</dbReference>
<dbReference type="PANTHER" id="PTHR45138:SF9">
    <property type="entry name" value="DIGUANYLATE CYCLASE DGCM-RELATED"/>
    <property type="match status" value="1"/>
</dbReference>
<dbReference type="InterPro" id="IPR029787">
    <property type="entry name" value="Nucleotide_cyclase"/>
</dbReference>
<keyword evidence="1" id="KW-1133">Transmembrane helix</keyword>
<keyword evidence="1" id="KW-0472">Membrane</keyword>
<evidence type="ECO:0000259" key="2">
    <source>
        <dbReference type="PROSITE" id="PS50887"/>
    </source>
</evidence>